<gene>
    <name evidence="1" type="ORF">BOTBODRAFT_186589</name>
</gene>
<organism evidence="1 2">
    <name type="scientific">Botryobasidium botryosum (strain FD-172 SS1)</name>
    <dbReference type="NCBI Taxonomy" id="930990"/>
    <lineage>
        <taxon>Eukaryota</taxon>
        <taxon>Fungi</taxon>
        <taxon>Dikarya</taxon>
        <taxon>Basidiomycota</taxon>
        <taxon>Agaricomycotina</taxon>
        <taxon>Agaricomycetes</taxon>
        <taxon>Cantharellales</taxon>
        <taxon>Botryobasidiaceae</taxon>
        <taxon>Botryobasidium</taxon>
    </lineage>
</organism>
<dbReference type="AlphaFoldDB" id="A0A067MXC1"/>
<evidence type="ECO:0000313" key="2">
    <source>
        <dbReference type="Proteomes" id="UP000027195"/>
    </source>
</evidence>
<dbReference type="HOGENOM" id="CLU_2867357_0_0_1"/>
<proteinExistence type="predicted"/>
<keyword evidence="2" id="KW-1185">Reference proteome</keyword>
<accession>A0A067MXC1</accession>
<evidence type="ECO:0000313" key="1">
    <source>
        <dbReference type="EMBL" id="KDQ16206.1"/>
    </source>
</evidence>
<protein>
    <submittedName>
        <fullName evidence="1">Uncharacterized protein</fullName>
    </submittedName>
</protein>
<dbReference type="EMBL" id="KL198028">
    <property type="protein sequence ID" value="KDQ16206.1"/>
    <property type="molecule type" value="Genomic_DNA"/>
</dbReference>
<dbReference type="InParanoid" id="A0A067MXC1"/>
<reference evidence="2" key="1">
    <citation type="journal article" date="2014" name="Proc. Natl. Acad. Sci. U.S.A.">
        <title>Extensive sampling of basidiomycete genomes demonstrates inadequacy of the white-rot/brown-rot paradigm for wood decay fungi.</title>
        <authorList>
            <person name="Riley R."/>
            <person name="Salamov A.A."/>
            <person name="Brown D.W."/>
            <person name="Nagy L.G."/>
            <person name="Floudas D."/>
            <person name="Held B.W."/>
            <person name="Levasseur A."/>
            <person name="Lombard V."/>
            <person name="Morin E."/>
            <person name="Otillar R."/>
            <person name="Lindquist E.A."/>
            <person name="Sun H."/>
            <person name="LaButti K.M."/>
            <person name="Schmutz J."/>
            <person name="Jabbour D."/>
            <person name="Luo H."/>
            <person name="Baker S.E."/>
            <person name="Pisabarro A.G."/>
            <person name="Walton J.D."/>
            <person name="Blanchette R.A."/>
            <person name="Henrissat B."/>
            <person name="Martin F."/>
            <person name="Cullen D."/>
            <person name="Hibbett D.S."/>
            <person name="Grigoriev I.V."/>
        </authorList>
    </citation>
    <scope>NUCLEOTIDE SEQUENCE [LARGE SCALE GENOMIC DNA]</scope>
    <source>
        <strain evidence="2">FD-172 SS1</strain>
    </source>
</reference>
<sequence>MVPAAPNGLAVETRVYFYDQNGHQVFGTVQGFEWSAMGAQVARVVLESGESVTLPRVGIVVAAQ</sequence>
<dbReference type="Proteomes" id="UP000027195">
    <property type="component" value="Unassembled WGS sequence"/>
</dbReference>
<name>A0A067MXC1_BOTB1</name>